<dbReference type="Pfam" id="PF05742">
    <property type="entry name" value="TANGO2"/>
    <property type="match status" value="1"/>
</dbReference>
<dbReference type="AlphaFoldDB" id="A0A0D2MU70"/>
<dbReference type="eggNOG" id="KOG2342">
    <property type="taxonomic scope" value="Eukaryota"/>
</dbReference>
<dbReference type="InterPro" id="IPR008551">
    <property type="entry name" value="TANGO2"/>
</dbReference>
<keyword evidence="2" id="KW-1185">Reference proteome</keyword>
<organism evidence="1 2">
    <name type="scientific">Gossypium raimondii</name>
    <name type="common">Peruvian cotton</name>
    <name type="synonym">Gossypium klotzschianum subsp. raimondii</name>
    <dbReference type="NCBI Taxonomy" id="29730"/>
    <lineage>
        <taxon>Eukaryota</taxon>
        <taxon>Viridiplantae</taxon>
        <taxon>Streptophyta</taxon>
        <taxon>Embryophyta</taxon>
        <taxon>Tracheophyta</taxon>
        <taxon>Spermatophyta</taxon>
        <taxon>Magnoliopsida</taxon>
        <taxon>eudicotyledons</taxon>
        <taxon>Gunneridae</taxon>
        <taxon>Pentapetalae</taxon>
        <taxon>rosids</taxon>
        <taxon>malvids</taxon>
        <taxon>Malvales</taxon>
        <taxon>Malvaceae</taxon>
        <taxon>Malvoideae</taxon>
        <taxon>Gossypium</taxon>
    </lineage>
</organism>
<evidence type="ECO:0000313" key="1">
    <source>
        <dbReference type="EMBL" id="KJB22552.1"/>
    </source>
</evidence>
<sequence>MCIAAFIWQAHPLYPLLLLQNRDEYHNRPMKALAWWDVDGCEILGGRDESTKSPMEFAEQLATDAHQYNGFNLIVADIHSKSKVSPGIHVLSNAKLDSPWHKAQRLGKGFKQMLNRYGKNEVNVKEMVEKLMKDKVKANKSKLPGICALDMEFILSSIFVEMDTPLGLYGTRSTAAMTVGAGGEISFYDEYLEKGVWFERTVNYHCNTLFWPGSKSPKL</sequence>
<proteinExistence type="predicted"/>
<name>A0A0D2MU70_GOSRA</name>
<dbReference type="EMBL" id="CM001743">
    <property type="protein sequence ID" value="KJB22552.1"/>
    <property type="molecule type" value="Genomic_DNA"/>
</dbReference>
<protein>
    <submittedName>
        <fullName evidence="1">Uncharacterized protein</fullName>
    </submittedName>
</protein>
<dbReference type="PANTHER" id="PTHR17985:SF8">
    <property type="entry name" value="TRANSPORT AND GOLGI ORGANIZATION PROTEIN 2 HOMOLOG"/>
    <property type="match status" value="1"/>
</dbReference>
<dbReference type="OMA" id="STMVYVF"/>
<dbReference type="PANTHER" id="PTHR17985">
    <property type="entry name" value="SER/THR-RICH PROTEIN T10 IN DGCR REGION"/>
    <property type="match status" value="1"/>
</dbReference>
<accession>A0A0D2MU70</accession>
<dbReference type="Gramene" id="KJB22552">
    <property type="protein sequence ID" value="KJB22552"/>
    <property type="gene ID" value="B456_004G053800"/>
</dbReference>
<dbReference type="Proteomes" id="UP000032304">
    <property type="component" value="Chromosome 4"/>
</dbReference>
<evidence type="ECO:0000313" key="2">
    <source>
        <dbReference type="Proteomes" id="UP000032304"/>
    </source>
</evidence>
<reference evidence="1 2" key="1">
    <citation type="journal article" date="2012" name="Nature">
        <title>Repeated polyploidization of Gossypium genomes and the evolution of spinnable cotton fibres.</title>
        <authorList>
            <person name="Paterson A.H."/>
            <person name="Wendel J.F."/>
            <person name="Gundlach H."/>
            <person name="Guo H."/>
            <person name="Jenkins J."/>
            <person name="Jin D."/>
            <person name="Llewellyn D."/>
            <person name="Showmaker K.C."/>
            <person name="Shu S."/>
            <person name="Udall J."/>
            <person name="Yoo M.J."/>
            <person name="Byers R."/>
            <person name="Chen W."/>
            <person name="Doron-Faigenboim A."/>
            <person name="Duke M.V."/>
            <person name="Gong L."/>
            <person name="Grimwood J."/>
            <person name="Grover C."/>
            <person name="Grupp K."/>
            <person name="Hu G."/>
            <person name="Lee T.H."/>
            <person name="Li J."/>
            <person name="Lin L."/>
            <person name="Liu T."/>
            <person name="Marler B.S."/>
            <person name="Page J.T."/>
            <person name="Roberts A.W."/>
            <person name="Romanel E."/>
            <person name="Sanders W.S."/>
            <person name="Szadkowski E."/>
            <person name="Tan X."/>
            <person name="Tang H."/>
            <person name="Xu C."/>
            <person name="Wang J."/>
            <person name="Wang Z."/>
            <person name="Zhang D."/>
            <person name="Zhang L."/>
            <person name="Ashrafi H."/>
            <person name="Bedon F."/>
            <person name="Bowers J.E."/>
            <person name="Brubaker C.L."/>
            <person name="Chee P.W."/>
            <person name="Das S."/>
            <person name="Gingle A.R."/>
            <person name="Haigler C.H."/>
            <person name="Harker D."/>
            <person name="Hoffmann L.V."/>
            <person name="Hovav R."/>
            <person name="Jones D.C."/>
            <person name="Lemke C."/>
            <person name="Mansoor S."/>
            <person name="ur Rahman M."/>
            <person name="Rainville L.N."/>
            <person name="Rambani A."/>
            <person name="Reddy U.K."/>
            <person name="Rong J.K."/>
            <person name="Saranga Y."/>
            <person name="Scheffler B.E."/>
            <person name="Scheffler J.A."/>
            <person name="Stelly D.M."/>
            <person name="Triplett B.A."/>
            <person name="Van Deynze A."/>
            <person name="Vaslin M.F."/>
            <person name="Waghmare V.N."/>
            <person name="Walford S.A."/>
            <person name="Wright R.J."/>
            <person name="Zaki E.A."/>
            <person name="Zhang T."/>
            <person name="Dennis E.S."/>
            <person name="Mayer K.F."/>
            <person name="Peterson D.G."/>
            <person name="Rokhsar D.S."/>
            <person name="Wang X."/>
            <person name="Schmutz J."/>
        </authorList>
    </citation>
    <scope>NUCLEOTIDE SEQUENCE [LARGE SCALE GENOMIC DNA]</scope>
</reference>
<gene>
    <name evidence="1" type="ORF">B456_004G053800</name>
</gene>